<protein>
    <submittedName>
        <fullName evidence="2">Uncharacterized protein</fullName>
    </submittedName>
</protein>
<dbReference type="EMBL" id="BMKX01000002">
    <property type="protein sequence ID" value="GGJ55920.1"/>
    <property type="molecule type" value="Genomic_DNA"/>
</dbReference>
<keyword evidence="1" id="KW-0472">Membrane</keyword>
<organism evidence="2 3">
    <name type="scientific">Glutamicibacter ardleyensis</name>
    <dbReference type="NCBI Taxonomy" id="225894"/>
    <lineage>
        <taxon>Bacteria</taxon>
        <taxon>Bacillati</taxon>
        <taxon>Actinomycetota</taxon>
        <taxon>Actinomycetes</taxon>
        <taxon>Micrococcales</taxon>
        <taxon>Micrococcaceae</taxon>
        <taxon>Glutamicibacter</taxon>
    </lineage>
</organism>
<comment type="caution">
    <text evidence="2">The sequence shown here is derived from an EMBL/GenBank/DDBJ whole genome shotgun (WGS) entry which is preliminary data.</text>
</comment>
<proteinExistence type="predicted"/>
<gene>
    <name evidence="2" type="ORF">GCM10007173_13470</name>
</gene>
<dbReference type="RefSeq" id="WP_188684595.1">
    <property type="nucleotide sequence ID" value="NZ_BMKX01000002.1"/>
</dbReference>
<keyword evidence="3" id="KW-1185">Reference proteome</keyword>
<keyword evidence="1" id="KW-0812">Transmembrane</keyword>
<dbReference type="Proteomes" id="UP000606115">
    <property type="component" value="Unassembled WGS sequence"/>
</dbReference>
<evidence type="ECO:0000313" key="3">
    <source>
        <dbReference type="Proteomes" id="UP000606115"/>
    </source>
</evidence>
<name>A0ABQ2DGP9_9MICC</name>
<sequence length="55" mass="6336">MIPTKQPARGLHIAGLVIIFTTTAIIERLPYWLASIARRMETAFFEKDQSDDQHH</sequence>
<keyword evidence="1" id="KW-1133">Transmembrane helix</keyword>
<evidence type="ECO:0000313" key="2">
    <source>
        <dbReference type="EMBL" id="GGJ55920.1"/>
    </source>
</evidence>
<feature type="transmembrane region" description="Helical" evidence="1">
    <location>
        <begin position="12"/>
        <end position="31"/>
    </location>
</feature>
<reference evidence="3" key="1">
    <citation type="journal article" date="2019" name="Int. J. Syst. Evol. Microbiol.">
        <title>The Global Catalogue of Microorganisms (GCM) 10K type strain sequencing project: providing services to taxonomists for standard genome sequencing and annotation.</title>
        <authorList>
            <consortium name="The Broad Institute Genomics Platform"/>
            <consortium name="The Broad Institute Genome Sequencing Center for Infectious Disease"/>
            <person name="Wu L."/>
            <person name="Ma J."/>
        </authorList>
    </citation>
    <scope>NUCLEOTIDE SEQUENCE [LARGE SCALE GENOMIC DNA]</scope>
    <source>
        <strain evidence="3">CGMCC 1.3685</strain>
    </source>
</reference>
<evidence type="ECO:0000256" key="1">
    <source>
        <dbReference type="SAM" id="Phobius"/>
    </source>
</evidence>
<dbReference type="GeneID" id="303303725"/>
<accession>A0ABQ2DGP9</accession>